<dbReference type="SUPFAM" id="SSF117839">
    <property type="entry name" value="WWE domain"/>
    <property type="match status" value="1"/>
</dbReference>
<evidence type="ECO:0000313" key="6">
    <source>
        <dbReference type="EMBL" id="CAF3696753.1"/>
    </source>
</evidence>
<evidence type="ECO:0000259" key="2">
    <source>
        <dbReference type="PROSITE" id="PS50127"/>
    </source>
</evidence>
<dbReference type="InterPro" id="IPR037197">
    <property type="entry name" value="WWE_dom_sf"/>
</dbReference>
<feature type="compositionally biased region" description="Polar residues" evidence="1">
    <location>
        <begin position="159"/>
        <end position="170"/>
    </location>
</feature>
<dbReference type="Proteomes" id="UP000677228">
    <property type="component" value="Unassembled WGS sequence"/>
</dbReference>
<name>A0A815QTH8_9BILA</name>
<evidence type="ECO:0000313" key="7">
    <source>
        <dbReference type="EMBL" id="CAF4336171.1"/>
    </source>
</evidence>
<dbReference type="SMART" id="SM00212">
    <property type="entry name" value="UBCc"/>
    <property type="match status" value="1"/>
</dbReference>
<dbReference type="Pfam" id="PF02825">
    <property type="entry name" value="WWE"/>
    <property type="match status" value="1"/>
</dbReference>
<dbReference type="InterPro" id="IPR004170">
    <property type="entry name" value="WWE_dom"/>
</dbReference>
<keyword evidence="8" id="KW-1185">Reference proteome</keyword>
<dbReference type="Gene3D" id="3.10.110.10">
    <property type="entry name" value="Ubiquitin Conjugating Enzyme"/>
    <property type="match status" value="1"/>
</dbReference>
<proteinExistence type="predicted"/>
<evidence type="ECO:0000313" key="8">
    <source>
        <dbReference type="Proteomes" id="UP000663829"/>
    </source>
</evidence>
<feature type="domain" description="UBC core" evidence="2">
    <location>
        <begin position="9"/>
        <end position="154"/>
    </location>
</feature>
<evidence type="ECO:0000259" key="3">
    <source>
        <dbReference type="PROSITE" id="PS50918"/>
    </source>
</evidence>
<dbReference type="InterPro" id="IPR000608">
    <property type="entry name" value="UBC"/>
</dbReference>
<sequence length="266" mass="31314">MDPSSLQVKVNKRLQKELGELKNLNPRINCMVIDEHDIYHLKATIQGPEGTPYENGLFDLDIRIPQNYPFKPPKVRFETKILHLNINNKGEIGLELLYDQWSPSIKIEDILLKILSLMSNPDNEYRITDDFELNDKDPKLFNIKAKEWTQRWALRSTISSPEKQNQTTKVLVSPTEKHQPKQQPEGQQMRSERVVWFWKSNLNPWSTIEEDRWEQYSDDEILMLEKAVNDQQQCVYLNDYIIDLENGLHTNSSDDNKVQRPIKRLG</sequence>
<feature type="region of interest" description="Disordered" evidence="1">
    <location>
        <begin position="159"/>
        <end position="188"/>
    </location>
</feature>
<organism evidence="5 8">
    <name type="scientific">Didymodactylos carnosus</name>
    <dbReference type="NCBI Taxonomy" id="1234261"/>
    <lineage>
        <taxon>Eukaryota</taxon>
        <taxon>Metazoa</taxon>
        <taxon>Spiralia</taxon>
        <taxon>Gnathifera</taxon>
        <taxon>Rotifera</taxon>
        <taxon>Eurotatoria</taxon>
        <taxon>Bdelloidea</taxon>
        <taxon>Philodinida</taxon>
        <taxon>Philodinidae</taxon>
        <taxon>Didymodactylos</taxon>
    </lineage>
</organism>
<evidence type="ECO:0008006" key="9">
    <source>
        <dbReference type="Google" id="ProtNLM"/>
    </source>
</evidence>
<dbReference type="Proteomes" id="UP000681722">
    <property type="component" value="Unassembled WGS sequence"/>
</dbReference>
<protein>
    <recommendedName>
        <fullName evidence="9">UBC core domain-containing protein</fullName>
    </recommendedName>
</protein>
<dbReference type="PROSITE" id="PS50127">
    <property type="entry name" value="UBC_2"/>
    <property type="match status" value="1"/>
</dbReference>
<dbReference type="EMBL" id="CAJOBA010003902">
    <property type="protein sequence ID" value="CAF3696753.1"/>
    <property type="molecule type" value="Genomic_DNA"/>
</dbReference>
<dbReference type="EMBL" id="CAJNOQ010020366">
    <property type="protein sequence ID" value="CAF1467509.1"/>
    <property type="molecule type" value="Genomic_DNA"/>
</dbReference>
<dbReference type="PANTHER" id="PTHR24068">
    <property type="entry name" value="UBIQUITIN-CONJUGATING ENZYME E2"/>
    <property type="match status" value="1"/>
</dbReference>
<gene>
    <name evidence="5" type="ORF">GPM918_LOCUS35333</name>
    <name evidence="4" type="ORF">OVA965_LOCUS10517</name>
    <name evidence="7" type="ORF">SRO942_LOCUS36047</name>
    <name evidence="6" type="ORF">TMI583_LOCUS10514</name>
</gene>
<dbReference type="Pfam" id="PF00179">
    <property type="entry name" value="UQ_con"/>
    <property type="match status" value="1"/>
</dbReference>
<dbReference type="EMBL" id="CAJNOK010003900">
    <property type="protein sequence ID" value="CAF0918961.1"/>
    <property type="molecule type" value="Genomic_DNA"/>
</dbReference>
<dbReference type="Proteomes" id="UP000663829">
    <property type="component" value="Unassembled WGS sequence"/>
</dbReference>
<evidence type="ECO:0000313" key="4">
    <source>
        <dbReference type="EMBL" id="CAF0918961.1"/>
    </source>
</evidence>
<dbReference type="InterPro" id="IPR016135">
    <property type="entry name" value="UBQ-conjugating_enzyme/RWD"/>
</dbReference>
<reference evidence="5" key="1">
    <citation type="submission" date="2021-02" db="EMBL/GenBank/DDBJ databases">
        <authorList>
            <person name="Nowell W R."/>
        </authorList>
    </citation>
    <scope>NUCLEOTIDE SEQUENCE</scope>
</reference>
<dbReference type="Proteomes" id="UP000682733">
    <property type="component" value="Unassembled WGS sequence"/>
</dbReference>
<evidence type="ECO:0000256" key="1">
    <source>
        <dbReference type="SAM" id="MobiDB-lite"/>
    </source>
</evidence>
<comment type="caution">
    <text evidence="5">The sequence shown here is derived from an EMBL/GenBank/DDBJ whole genome shotgun (WGS) entry which is preliminary data.</text>
</comment>
<dbReference type="CDD" id="cd00195">
    <property type="entry name" value="UBCc_UEV"/>
    <property type="match status" value="1"/>
</dbReference>
<dbReference type="Gene3D" id="3.30.720.50">
    <property type="match status" value="1"/>
</dbReference>
<dbReference type="AlphaFoldDB" id="A0A815QTH8"/>
<evidence type="ECO:0000313" key="5">
    <source>
        <dbReference type="EMBL" id="CAF1467509.1"/>
    </source>
</evidence>
<dbReference type="EMBL" id="CAJOBC010085828">
    <property type="protein sequence ID" value="CAF4336171.1"/>
    <property type="molecule type" value="Genomic_DNA"/>
</dbReference>
<dbReference type="PROSITE" id="PS50918">
    <property type="entry name" value="WWE"/>
    <property type="match status" value="1"/>
</dbReference>
<accession>A0A815QTH8</accession>
<dbReference type="SUPFAM" id="SSF54495">
    <property type="entry name" value="UBC-like"/>
    <property type="match status" value="1"/>
</dbReference>
<feature type="domain" description="WWE" evidence="3">
    <location>
        <begin position="182"/>
        <end position="264"/>
    </location>
</feature>